<organism evidence="2 3">
    <name type="scientific">Exophiala aquamarina CBS 119918</name>
    <dbReference type="NCBI Taxonomy" id="1182545"/>
    <lineage>
        <taxon>Eukaryota</taxon>
        <taxon>Fungi</taxon>
        <taxon>Dikarya</taxon>
        <taxon>Ascomycota</taxon>
        <taxon>Pezizomycotina</taxon>
        <taxon>Eurotiomycetes</taxon>
        <taxon>Chaetothyriomycetidae</taxon>
        <taxon>Chaetothyriales</taxon>
        <taxon>Herpotrichiellaceae</taxon>
        <taxon>Exophiala</taxon>
    </lineage>
</organism>
<dbReference type="Proteomes" id="UP000027920">
    <property type="component" value="Unassembled WGS sequence"/>
</dbReference>
<sequence length="823" mass="94737">MLATAGREANLRHHGYNNVTLSISRSLQTPDRRPFSRLYVHHGTSRQRPQVPPCEHRARILAIGGTPQQHGYASQAAVDQVVLETSQREEVALFKDVGKQLRKAWLDVDPKGDKAIPFQEVLKASGIKSSQNEQGLQHIVERIEHAYAGKKHWYVNSQLSILPNPKKKDPRIRHNSAMHNLLRRLGIIRGDQAPRVNEMIEGGPTSRKRVMKPLVRRVAPLQIHKLLAVDRKLKKLRNEPIQPQPEPRINADISRIADVSDYHLQPIPAVTPEVPRLSYDLSRVLFNPGVYQLQDPRSRVWNFDPYLGKIIPVSEFNFNALNKYITSSQDDTLREMALKLETRYTGSTSSMSGILAHFHYLLSDFRPLTMENMSRGFRENYDSFTKLQRGPSAIFLRWRDGIYAVDADKEFDSANILMSLGRSMEKLFTSEKKDFEMFRKTAETDKNPQADMQEREAYHYTQLGQFLLRSQLDCFDPRLPGTGIFDLKTRAVAGVRMMLLTPEEGQGYQIKERFGTWESYEREYYDMMRSAFLKYSLQVRMGRMDGIFVAYHNVERIFGFQYVSLPEMDLALHGQTDPSLGDREYRLSLKILSDIFDRATEAYPETSIRFHFESREATKVSPSCMYVFAEPVSEDEVRNIQTAKRDEIEAYERRLFNPTTASQASTDDGQTAMSHGEDPSNGPGQHPITEDVAFLENMMGVEKEDRKGSSEPVREKEILAWKLHIRNSVNGKVVQRPENLRGSHSWEVEYSLEPQSKAMGHRNYLLCKNRRKAVLEFPQAEDKAAGFYIQQLVEMSRAGKMWRRKLDEFDAQREQVVLYQGKG</sequence>
<feature type="region of interest" description="Disordered" evidence="1">
    <location>
        <begin position="652"/>
        <end position="688"/>
    </location>
</feature>
<evidence type="ECO:0008006" key="4">
    <source>
        <dbReference type="Google" id="ProtNLM"/>
    </source>
</evidence>
<protein>
    <recommendedName>
        <fullName evidence="4">Mitochondrial mRNA processing protein PET127</fullName>
    </recommendedName>
</protein>
<dbReference type="PANTHER" id="PTHR31014:SF0">
    <property type="entry name" value="MITOCHONDRIAL TRANSLATION SYSTEM COMPONENT PET127-RELATED"/>
    <property type="match status" value="1"/>
</dbReference>
<dbReference type="OrthoDB" id="10249045at2759"/>
<dbReference type="HOGENOM" id="CLU_003477_0_0_1"/>
<evidence type="ECO:0000313" key="3">
    <source>
        <dbReference type="Proteomes" id="UP000027920"/>
    </source>
</evidence>
<evidence type="ECO:0000313" key="2">
    <source>
        <dbReference type="EMBL" id="KEF61684.1"/>
    </source>
</evidence>
<dbReference type="GO" id="GO:0000964">
    <property type="term" value="P:mitochondrial RNA 5'-end processing"/>
    <property type="evidence" value="ECO:0007669"/>
    <property type="project" value="TreeGrafter"/>
</dbReference>
<dbReference type="Pfam" id="PF08634">
    <property type="entry name" value="Pet127"/>
    <property type="match status" value="1"/>
</dbReference>
<dbReference type="EMBL" id="AMGV01000002">
    <property type="protein sequence ID" value="KEF61684.1"/>
    <property type="molecule type" value="Genomic_DNA"/>
</dbReference>
<dbReference type="InterPro" id="IPR013943">
    <property type="entry name" value="Pet127"/>
</dbReference>
<dbReference type="GeneID" id="25278190"/>
<dbReference type="PANTHER" id="PTHR31014">
    <property type="entry name" value="MITOCHONDRIAL TRANSLATION SYSTEM COMPONENT PET127-RELATED"/>
    <property type="match status" value="1"/>
</dbReference>
<dbReference type="RefSeq" id="XP_013264274.1">
    <property type="nucleotide sequence ID" value="XM_013408820.1"/>
</dbReference>
<gene>
    <name evidence="2" type="ORF">A1O9_03252</name>
</gene>
<proteinExistence type="predicted"/>
<accession>A0A072PNM9</accession>
<evidence type="ECO:0000256" key="1">
    <source>
        <dbReference type="SAM" id="MobiDB-lite"/>
    </source>
</evidence>
<keyword evidence="3" id="KW-1185">Reference proteome</keyword>
<feature type="compositionally biased region" description="Polar residues" evidence="1">
    <location>
        <begin position="657"/>
        <end position="673"/>
    </location>
</feature>
<name>A0A072PNM9_9EURO</name>
<dbReference type="VEuPathDB" id="FungiDB:A1O9_03252"/>
<reference evidence="2 3" key="1">
    <citation type="submission" date="2013-03" db="EMBL/GenBank/DDBJ databases">
        <title>The Genome Sequence of Exophiala aquamarina CBS 119918.</title>
        <authorList>
            <consortium name="The Broad Institute Genomics Platform"/>
            <person name="Cuomo C."/>
            <person name="de Hoog S."/>
            <person name="Gorbushina A."/>
            <person name="Walker B."/>
            <person name="Young S.K."/>
            <person name="Zeng Q."/>
            <person name="Gargeya S."/>
            <person name="Fitzgerald M."/>
            <person name="Haas B."/>
            <person name="Abouelleil A."/>
            <person name="Allen A.W."/>
            <person name="Alvarado L."/>
            <person name="Arachchi H.M."/>
            <person name="Berlin A.M."/>
            <person name="Chapman S.B."/>
            <person name="Gainer-Dewar J."/>
            <person name="Goldberg J."/>
            <person name="Griggs A."/>
            <person name="Gujja S."/>
            <person name="Hansen M."/>
            <person name="Howarth C."/>
            <person name="Imamovic A."/>
            <person name="Ireland A."/>
            <person name="Larimer J."/>
            <person name="McCowan C."/>
            <person name="Murphy C."/>
            <person name="Pearson M."/>
            <person name="Poon T.W."/>
            <person name="Priest M."/>
            <person name="Roberts A."/>
            <person name="Saif S."/>
            <person name="Shea T."/>
            <person name="Sisk P."/>
            <person name="Sykes S."/>
            <person name="Wortman J."/>
            <person name="Nusbaum C."/>
            <person name="Birren B."/>
        </authorList>
    </citation>
    <scope>NUCLEOTIDE SEQUENCE [LARGE SCALE GENOMIC DNA]</scope>
    <source>
        <strain evidence="2 3">CBS 119918</strain>
    </source>
</reference>
<dbReference type="STRING" id="1182545.A0A072PNM9"/>
<dbReference type="GO" id="GO:0005740">
    <property type="term" value="C:mitochondrial envelope"/>
    <property type="evidence" value="ECO:0007669"/>
    <property type="project" value="TreeGrafter"/>
</dbReference>
<comment type="caution">
    <text evidence="2">The sequence shown here is derived from an EMBL/GenBank/DDBJ whole genome shotgun (WGS) entry which is preliminary data.</text>
</comment>
<dbReference type="AlphaFoldDB" id="A0A072PNM9"/>